<evidence type="ECO:0000256" key="8">
    <source>
        <dbReference type="ARBA" id="ARBA00023014"/>
    </source>
</evidence>
<name>A0A0F9SRN0_9ZZZZ</name>
<dbReference type="Gene3D" id="3.30.70.20">
    <property type="match status" value="1"/>
</dbReference>
<dbReference type="InterPro" id="IPR017896">
    <property type="entry name" value="4Fe4S_Fe-S-bd"/>
</dbReference>
<keyword evidence="2" id="KW-0004">4Fe-4S</keyword>
<dbReference type="EMBL" id="LAZR01000379">
    <property type="protein sequence ID" value="KKN71650.1"/>
    <property type="molecule type" value="Genomic_DNA"/>
</dbReference>
<dbReference type="GO" id="GO:0046872">
    <property type="term" value="F:metal ion binding"/>
    <property type="evidence" value="ECO:0007669"/>
    <property type="project" value="UniProtKB-KW"/>
</dbReference>
<dbReference type="Gene3D" id="1.10.15.40">
    <property type="entry name" value="Electron transport complex subunit B, putative Fe-S cluster"/>
    <property type="match status" value="1"/>
</dbReference>
<organism evidence="12">
    <name type="scientific">marine sediment metagenome</name>
    <dbReference type="NCBI Taxonomy" id="412755"/>
    <lineage>
        <taxon>unclassified sequences</taxon>
        <taxon>metagenomes</taxon>
        <taxon>ecological metagenomes</taxon>
    </lineage>
</organism>
<accession>A0A0F9SRN0</accession>
<evidence type="ECO:0000256" key="9">
    <source>
        <dbReference type="ARBA" id="ARBA00023136"/>
    </source>
</evidence>
<protein>
    <submittedName>
        <fullName evidence="12">Uncharacterized protein</fullName>
    </submittedName>
</protein>
<evidence type="ECO:0000256" key="4">
    <source>
        <dbReference type="ARBA" id="ARBA00022737"/>
    </source>
</evidence>
<dbReference type="InterPro" id="IPR007202">
    <property type="entry name" value="4Fe-4S_dom"/>
</dbReference>
<dbReference type="HAMAP" id="MF_00463">
    <property type="entry name" value="RsxB_RnfB"/>
    <property type="match status" value="1"/>
</dbReference>
<evidence type="ECO:0000256" key="6">
    <source>
        <dbReference type="ARBA" id="ARBA00022982"/>
    </source>
</evidence>
<dbReference type="SUPFAM" id="SSF54862">
    <property type="entry name" value="4Fe-4S ferredoxins"/>
    <property type="match status" value="1"/>
</dbReference>
<dbReference type="InterPro" id="IPR017900">
    <property type="entry name" value="4Fe4S_Fe_S_CS"/>
</dbReference>
<dbReference type="GO" id="GO:0009055">
    <property type="term" value="F:electron transfer activity"/>
    <property type="evidence" value="ECO:0007669"/>
    <property type="project" value="InterPro"/>
</dbReference>
<keyword evidence="8" id="KW-0411">Iron-sulfur</keyword>
<gene>
    <name evidence="12" type="ORF">LCGC14_0418780</name>
</gene>
<feature type="domain" description="4Fe-4S ferredoxin-type" evidence="10">
    <location>
        <begin position="162"/>
        <end position="191"/>
    </location>
</feature>
<evidence type="ECO:0000256" key="7">
    <source>
        <dbReference type="ARBA" id="ARBA00023004"/>
    </source>
</evidence>
<keyword evidence="9" id="KW-0472">Membrane</keyword>
<keyword evidence="4" id="KW-0677">Repeat</keyword>
<comment type="caution">
    <text evidence="12">The sequence shown here is derived from an EMBL/GenBank/DDBJ whole genome shotgun (WGS) entry which is preliminary data.</text>
</comment>
<evidence type="ECO:0000256" key="3">
    <source>
        <dbReference type="ARBA" id="ARBA00022723"/>
    </source>
</evidence>
<evidence type="ECO:0000256" key="1">
    <source>
        <dbReference type="ARBA" id="ARBA00022448"/>
    </source>
</evidence>
<keyword evidence="7" id="KW-0408">Iron</keyword>
<keyword evidence="6" id="KW-0249">Electron transport</keyword>
<keyword evidence="5" id="KW-1278">Translocase</keyword>
<dbReference type="PROSITE" id="PS51379">
    <property type="entry name" value="4FE4S_FER_2"/>
    <property type="match status" value="1"/>
</dbReference>
<reference evidence="12" key="1">
    <citation type="journal article" date="2015" name="Nature">
        <title>Complex archaea that bridge the gap between prokaryotes and eukaryotes.</title>
        <authorList>
            <person name="Spang A."/>
            <person name="Saw J.H."/>
            <person name="Jorgensen S.L."/>
            <person name="Zaremba-Niedzwiedzka K."/>
            <person name="Martijn J."/>
            <person name="Lind A.E."/>
            <person name="van Eijk R."/>
            <person name="Schleper C."/>
            <person name="Guy L."/>
            <person name="Ettema T.J."/>
        </authorList>
    </citation>
    <scope>NUCLEOTIDE SEQUENCE</scope>
</reference>
<evidence type="ECO:0000256" key="2">
    <source>
        <dbReference type="ARBA" id="ARBA00022485"/>
    </source>
</evidence>
<dbReference type="PROSITE" id="PS51656">
    <property type="entry name" value="4FE4S"/>
    <property type="match status" value="1"/>
</dbReference>
<sequence length="304" mass="32164">MTLVLIMLAAGTMLALGALMGYVLGWANKAFHVVVDPRIEQVNEALPGANCGGCGFVGCGEYAEAVVESDTAVDLCTVGGESCAAALAEILGVTVEQSWPFRPAVHCGATYAERLKRSDYRGEQQCATANIVSGVQGCTYGCLGFGDCDRSCTFDAIHTIDGLATVDYDKCVGCGACSKVCPRNIISMVPFKIEQMVVVACANEDFGKDVKGVCKVGCLGCKACARASDLFTFTDTNIPVIDYDKYDPDQMDEVEVALAKCPMKRLAKVGKPSDKDIEGVAGEDAPGVVQVDFKTTVDDTEWHG</sequence>
<dbReference type="AlphaFoldDB" id="A0A0F9SRN0"/>
<evidence type="ECO:0000256" key="5">
    <source>
        <dbReference type="ARBA" id="ARBA00022967"/>
    </source>
</evidence>
<dbReference type="Pfam" id="PF00037">
    <property type="entry name" value="Fer4"/>
    <property type="match status" value="1"/>
</dbReference>
<evidence type="ECO:0000313" key="12">
    <source>
        <dbReference type="EMBL" id="KKN71650.1"/>
    </source>
</evidence>
<dbReference type="GO" id="GO:0051539">
    <property type="term" value="F:4 iron, 4 sulfur cluster binding"/>
    <property type="evidence" value="ECO:0007669"/>
    <property type="project" value="UniProtKB-KW"/>
</dbReference>
<feature type="domain" description="4Fe-4S" evidence="11">
    <location>
        <begin position="34"/>
        <end position="93"/>
    </location>
</feature>
<dbReference type="PROSITE" id="PS00198">
    <property type="entry name" value="4FE4S_FER_1"/>
    <property type="match status" value="1"/>
</dbReference>
<evidence type="ECO:0000259" key="10">
    <source>
        <dbReference type="PROSITE" id="PS51379"/>
    </source>
</evidence>
<dbReference type="NCBIfam" id="TIGR01944">
    <property type="entry name" value="rnfB"/>
    <property type="match status" value="1"/>
</dbReference>
<dbReference type="Pfam" id="PF04060">
    <property type="entry name" value="FeS"/>
    <property type="match status" value="1"/>
</dbReference>
<keyword evidence="1" id="KW-0813">Transport</keyword>
<evidence type="ECO:0000259" key="11">
    <source>
        <dbReference type="PROSITE" id="PS51656"/>
    </source>
</evidence>
<dbReference type="InterPro" id="IPR050395">
    <property type="entry name" value="4Fe4S_Ferredoxin_RnfB"/>
</dbReference>
<dbReference type="PANTHER" id="PTHR43560:SF1">
    <property type="entry name" value="ION-TRANSLOCATING OXIDOREDUCTASE COMPLEX SUBUNIT B"/>
    <property type="match status" value="1"/>
</dbReference>
<proteinExistence type="inferred from homology"/>
<dbReference type="PANTHER" id="PTHR43560">
    <property type="entry name" value="ION-TRANSLOCATING OXIDOREDUCTASE COMPLEX SUBUNIT B"/>
    <property type="match status" value="1"/>
</dbReference>
<keyword evidence="3" id="KW-0479">Metal-binding</keyword>
<dbReference type="InterPro" id="IPR010207">
    <property type="entry name" value="Elect_transpt_cplx_RnfB/RsxB"/>
</dbReference>